<keyword evidence="7 8" id="KW-0998">Cell outer membrane</keyword>
<keyword evidence="13" id="KW-0675">Receptor</keyword>
<dbReference type="NCBIfam" id="TIGR04057">
    <property type="entry name" value="SusC_RagA_signa"/>
    <property type="match status" value="1"/>
</dbReference>
<dbReference type="Gene3D" id="2.40.170.20">
    <property type="entry name" value="TonB-dependent receptor, beta-barrel domain"/>
    <property type="match status" value="1"/>
</dbReference>
<feature type="signal peptide" evidence="10">
    <location>
        <begin position="1"/>
        <end position="28"/>
    </location>
</feature>
<reference evidence="13" key="2">
    <citation type="submission" date="2021-04" db="EMBL/GenBank/DDBJ databases">
        <authorList>
            <person name="Gilroy R."/>
        </authorList>
    </citation>
    <scope>NUCLEOTIDE SEQUENCE</scope>
    <source>
        <strain evidence="13">ChiHecec1B25-7008</strain>
    </source>
</reference>
<name>A0A9D2HNG1_9BACE</name>
<evidence type="ECO:0000256" key="9">
    <source>
        <dbReference type="RuleBase" id="RU003357"/>
    </source>
</evidence>
<dbReference type="Pfam" id="PF13715">
    <property type="entry name" value="CarbopepD_reg_2"/>
    <property type="match status" value="1"/>
</dbReference>
<dbReference type="InterPro" id="IPR023996">
    <property type="entry name" value="TonB-dep_OMP_SusC/RagA"/>
</dbReference>
<keyword evidence="6 8" id="KW-0472">Membrane</keyword>
<dbReference type="InterPro" id="IPR036942">
    <property type="entry name" value="Beta-barrel_TonB_sf"/>
</dbReference>
<dbReference type="Gene3D" id="2.170.130.10">
    <property type="entry name" value="TonB-dependent receptor, plug domain"/>
    <property type="match status" value="1"/>
</dbReference>
<evidence type="ECO:0000256" key="1">
    <source>
        <dbReference type="ARBA" id="ARBA00004571"/>
    </source>
</evidence>
<dbReference type="InterPro" id="IPR039426">
    <property type="entry name" value="TonB-dep_rcpt-like"/>
</dbReference>
<dbReference type="Pfam" id="PF00593">
    <property type="entry name" value="TonB_dep_Rec_b-barrel"/>
    <property type="match status" value="1"/>
</dbReference>
<dbReference type="InterPro" id="IPR008969">
    <property type="entry name" value="CarboxyPept-like_regulatory"/>
</dbReference>
<evidence type="ECO:0000313" key="14">
    <source>
        <dbReference type="Proteomes" id="UP000823860"/>
    </source>
</evidence>
<evidence type="ECO:0000259" key="11">
    <source>
        <dbReference type="Pfam" id="PF00593"/>
    </source>
</evidence>
<feature type="chain" id="PRO_5039278983" evidence="10">
    <location>
        <begin position="29"/>
        <end position="1039"/>
    </location>
</feature>
<evidence type="ECO:0000256" key="10">
    <source>
        <dbReference type="SAM" id="SignalP"/>
    </source>
</evidence>
<keyword evidence="5 9" id="KW-0798">TonB box</keyword>
<feature type="domain" description="TonB-dependent receptor plug" evidence="12">
    <location>
        <begin position="119"/>
        <end position="234"/>
    </location>
</feature>
<dbReference type="SUPFAM" id="SSF49464">
    <property type="entry name" value="Carboxypeptidase regulatory domain-like"/>
    <property type="match status" value="1"/>
</dbReference>
<evidence type="ECO:0000256" key="4">
    <source>
        <dbReference type="ARBA" id="ARBA00022692"/>
    </source>
</evidence>
<keyword evidence="4 8" id="KW-0812">Transmembrane</keyword>
<protein>
    <submittedName>
        <fullName evidence="13">TonB-dependent receptor</fullName>
    </submittedName>
</protein>
<dbReference type="AlphaFoldDB" id="A0A9D2HNG1"/>
<proteinExistence type="inferred from homology"/>
<evidence type="ECO:0000313" key="13">
    <source>
        <dbReference type="EMBL" id="HJA82359.1"/>
    </source>
</evidence>
<dbReference type="PROSITE" id="PS52016">
    <property type="entry name" value="TONB_DEPENDENT_REC_3"/>
    <property type="match status" value="1"/>
</dbReference>
<evidence type="ECO:0000256" key="3">
    <source>
        <dbReference type="ARBA" id="ARBA00022452"/>
    </source>
</evidence>
<dbReference type="FunFam" id="2.60.40.1120:FF:000003">
    <property type="entry name" value="Outer membrane protein Omp121"/>
    <property type="match status" value="1"/>
</dbReference>
<evidence type="ECO:0000256" key="8">
    <source>
        <dbReference type="PROSITE-ProRule" id="PRU01360"/>
    </source>
</evidence>
<organism evidence="13 14">
    <name type="scientific">Candidatus Bacteroides intestinavium</name>
    <dbReference type="NCBI Taxonomy" id="2838469"/>
    <lineage>
        <taxon>Bacteria</taxon>
        <taxon>Pseudomonadati</taxon>
        <taxon>Bacteroidota</taxon>
        <taxon>Bacteroidia</taxon>
        <taxon>Bacteroidales</taxon>
        <taxon>Bacteroidaceae</taxon>
        <taxon>Bacteroides</taxon>
    </lineage>
</organism>
<dbReference type="Gene3D" id="2.60.40.1120">
    <property type="entry name" value="Carboxypeptidase-like, regulatory domain"/>
    <property type="match status" value="1"/>
</dbReference>
<dbReference type="InterPro" id="IPR012910">
    <property type="entry name" value="Plug_dom"/>
</dbReference>
<keyword evidence="2 8" id="KW-0813">Transport</keyword>
<comment type="similarity">
    <text evidence="8 9">Belongs to the TonB-dependent receptor family.</text>
</comment>
<dbReference type="InterPro" id="IPR037066">
    <property type="entry name" value="Plug_dom_sf"/>
</dbReference>
<dbReference type="Pfam" id="PF07715">
    <property type="entry name" value="Plug"/>
    <property type="match status" value="1"/>
</dbReference>
<evidence type="ECO:0000256" key="5">
    <source>
        <dbReference type="ARBA" id="ARBA00023077"/>
    </source>
</evidence>
<evidence type="ECO:0000256" key="6">
    <source>
        <dbReference type="ARBA" id="ARBA00023136"/>
    </source>
</evidence>
<feature type="domain" description="TonB-dependent receptor-like beta-barrel" evidence="11">
    <location>
        <begin position="410"/>
        <end position="907"/>
    </location>
</feature>
<sequence>MKGKILRSSGKFLLLWVVGILLSVQAFAQSMTVKGIVKDNTGFGVIGASVQIKGTTKGAITDLDGNFTFEANKGDIIVISYIGYKTQELPAAENMNVILEEDTEMLDEVVVIGYGSVKKSDLSGSVVAIEAEEINRGAVTSPQELMQGKVPGLSVTSGDGGPGSGSTIRIRSGASLNASNDPLIVIDGVPVSNDAAPGTPNALATINPNDIATFTVLKDASATAIYGSRASNGVIIITTKKGAEGKIKVTYNSTYSFKDPYKRVNVMDGNEFRQTMLSQYAGTDVYSTIENNLNMYPDVSTDWQDEIYQAGLGTDQNIAVSGKAGFLPFRVSFGYNKERGTLKTSDYERYTGAINLSPKFFDDHLSVDINVKGTINNNRFADSGAVGAAVYYDPTKPVYAQGNYTEGLNGYNGLYGHTNTVYDNDGNISGYRPDDNAAVNPLALLLDVNNQGTTKRSLGNIQLDYKIHGFEDLRLNLNLGYDVAKTTGDNYVNSGSYQAAKDTDFPGLGQGGSWSNLRRNHLLDFYANYVHYFEPIKSNVDLMVGYSWQHFYYSDFTQQKSNVTTSATSAPAGWTWNEGESRYFRDDSQRNPWENYLVSFFGRLNYNLMDRYLLTATLRRDGSSRFSENNRWGMFPSVALAWSIINEKFMDNTRDVLSNLKLRLGYGVTGQQDIGDYMYLTKYVFSTNNNTQYPPQNGSSYNYLLKPDGYSPDLKWEETHTYNVAVDYGFLNNRINGSLEFYVKKTKDLLNTVSAPAGTNFTNQITANVGEMENKGVEFNINAVAIQTKDFSWTIGYNVTWNDSEITKLTANYNPDYEGIVASTVSFGTNTPVARHQVGHAPYTFWLFEQVYDENGKPIQGAIVDRNGNGSIDDGDRYFTGKSPLADVYMGFSSQFQWKNWDLGFNLRASLGNYAFNSQTAEHGTYANYGGLGTLGNHNKEALEQTGGFRYTHTSVESQLTDLYLENASYLKMDNITLGYSFDKFFTEKLSGRISFSVQNVFTVTKYSGIDPEIPGVNGVDGNMWPRPRTYTLGLNLNF</sequence>
<dbReference type="InterPro" id="IPR023997">
    <property type="entry name" value="TonB-dep_OMP_SusC/RagA_CS"/>
</dbReference>
<dbReference type="InterPro" id="IPR000531">
    <property type="entry name" value="Beta-barrel_TonB"/>
</dbReference>
<dbReference type="SUPFAM" id="SSF56935">
    <property type="entry name" value="Porins"/>
    <property type="match status" value="1"/>
</dbReference>
<reference evidence="13" key="1">
    <citation type="journal article" date="2021" name="PeerJ">
        <title>Extensive microbial diversity within the chicken gut microbiome revealed by metagenomics and culture.</title>
        <authorList>
            <person name="Gilroy R."/>
            <person name="Ravi A."/>
            <person name="Getino M."/>
            <person name="Pursley I."/>
            <person name="Horton D.L."/>
            <person name="Alikhan N.F."/>
            <person name="Baker D."/>
            <person name="Gharbi K."/>
            <person name="Hall N."/>
            <person name="Watson M."/>
            <person name="Adriaenssens E.M."/>
            <person name="Foster-Nyarko E."/>
            <person name="Jarju S."/>
            <person name="Secka A."/>
            <person name="Antonio M."/>
            <person name="Oren A."/>
            <person name="Chaudhuri R.R."/>
            <person name="La Ragione R."/>
            <person name="Hildebrand F."/>
            <person name="Pallen M.J."/>
        </authorList>
    </citation>
    <scope>NUCLEOTIDE SEQUENCE</scope>
    <source>
        <strain evidence="13">ChiHecec1B25-7008</strain>
    </source>
</reference>
<comment type="caution">
    <text evidence="13">The sequence shown here is derived from an EMBL/GenBank/DDBJ whole genome shotgun (WGS) entry which is preliminary data.</text>
</comment>
<evidence type="ECO:0000256" key="7">
    <source>
        <dbReference type="ARBA" id="ARBA00023237"/>
    </source>
</evidence>
<gene>
    <name evidence="13" type="ORF">H9785_00060</name>
</gene>
<dbReference type="NCBIfam" id="TIGR04056">
    <property type="entry name" value="OMP_RagA_SusC"/>
    <property type="match status" value="1"/>
</dbReference>
<keyword evidence="3 8" id="KW-1134">Transmembrane beta strand</keyword>
<dbReference type="GO" id="GO:0009279">
    <property type="term" value="C:cell outer membrane"/>
    <property type="evidence" value="ECO:0007669"/>
    <property type="project" value="UniProtKB-SubCell"/>
</dbReference>
<keyword evidence="10" id="KW-0732">Signal</keyword>
<dbReference type="Proteomes" id="UP000823860">
    <property type="component" value="Unassembled WGS sequence"/>
</dbReference>
<evidence type="ECO:0000256" key="2">
    <source>
        <dbReference type="ARBA" id="ARBA00022448"/>
    </source>
</evidence>
<comment type="subcellular location">
    <subcellularLocation>
        <location evidence="1 8">Cell outer membrane</location>
        <topology evidence="1 8">Multi-pass membrane protein</topology>
    </subcellularLocation>
</comment>
<evidence type="ECO:0000259" key="12">
    <source>
        <dbReference type="Pfam" id="PF07715"/>
    </source>
</evidence>
<accession>A0A9D2HNG1</accession>
<dbReference type="EMBL" id="DWZE01000002">
    <property type="protein sequence ID" value="HJA82359.1"/>
    <property type="molecule type" value="Genomic_DNA"/>
</dbReference>